<accession>G3J8I8</accession>
<evidence type="ECO:0000256" key="2">
    <source>
        <dbReference type="PIRNR" id="PIRNR029171"/>
    </source>
</evidence>
<proteinExistence type="inferred from homology"/>
<dbReference type="OrthoDB" id="2373480at2759"/>
<dbReference type="PANTHER" id="PTHR34853:SF5">
    <property type="entry name" value="LIP-DOMAIN-CONTAINING PROTEIN-RELATED"/>
    <property type="match status" value="1"/>
</dbReference>
<reference evidence="3 4" key="1">
    <citation type="journal article" date="2011" name="Genome Biol.">
        <title>Genome sequence of the insect pathogenic fungus Cordyceps militaris, a valued traditional Chinese medicine.</title>
        <authorList>
            <person name="Zheng P."/>
            <person name="Xia Y."/>
            <person name="Xiao G."/>
            <person name="Xiong C."/>
            <person name="Hu X."/>
            <person name="Zhang S."/>
            <person name="Zheng H."/>
            <person name="Huang Y."/>
            <person name="Zhou Y."/>
            <person name="Wang S."/>
            <person name="Zhao G.P."/>
            <person name="Liu X."/>
            <person name="St Leger R.J."/>
            <person name="Wang C."/>
        </authorList>
    </citation>
    <scope>NUCLEOTIDE SEQUENCE [LARGE SCALE GENOMIC DNA]</scope>
    <source>
        <strain evidence="3 4">CM01</strain>
    </source>
</reference>
<dbReference type="SMR" id="G3J8I8"/>
<dbReference type="OMA" id="SAWAAEM"/>
<keyword evidence="1" id="KW-0378">Hydrolase</keyword>
<dbReference type="HOGENOM" id="CLU_029538_5_0_1"/>
<comment type="similarity">
    <text evidence="2">Belongs to the AB hydrolase superfamily. Lipase family.</text>
</comment>
<dbReference type="RefSeq" id="XP_006668261.1">
    <property type="nucleotide sequence ID" value="XM_006668198.1"/>
</dbReference>
<dbReference type="AlphaFoldDB" id="G3J8I8"/>
<dbReference type="eggNOG" id="ENOG502S2P7">
    <property type="taxonomic scope" value="Eukaryota"/>
</dbReference>
<evidence type="ECO:0000313" key="4">
    <source>
        <dbReference type="Proteomes" id="UP000001610"/>
    </source>
</evidence>
<organism evidence="3 4">
    <name type="scientific">Cordyceps militaris (strain CM01)</name>
    <name type="common">Caterpillar fungus</name>
    <dbReference type="NCBI Taxonomy" id="983644"/>
    <lineage>
        <taxon>Eukaryota</taxon>
        <taxon>Fungi</taxon>
        <taxon>Dikarya</taxon>
        <taxon>Ascomycota</taxon>
        <taxon>Pezizomycotina</taxon>
        <taxon>Sordariomycetes</taxon>
        <taxon>Hypocreomycetidae</taxon>
        <taxon>Hypocreales</taxon>
        <taxon>Cordycipitaceae</taxon>
        <taxon>Cordyceps</taxon>
    </lineage>
</organism>
<dbReference type="InterPro" id="IPR029058">
    <property type="entry name" value="AB_hydrolase_fold"/>
</dbReference>
<dbReference type="GeneID" id="18165073"/>
<feature type="chain" id="PRO_5013437398" evidence="2">
    <location>
        <begin position="23"/>
        <end position="407"/>
    </location>
</feature>
<dbReference type="VEuPathDB" id="FungiDB:CCM_03046"/>
<dbReference type="Gene3D" id="1.10.260.130">
    <property type="match status" value="1"/>
</dbReference>
<keyword evidence="2" id="KW-0732">Signal</keyword>
<dbReference type="Pfam" id="PF03583">
    <property type="entry name" value="LIP"/>
    <property type="match status" value="1"/>
</dbReference>
<feature type="signal peptide" evidence="2">
    <location>
        <begin position="1"/>
        <end position="22"/>
    </location>
</feature>
<dbReference type="SUPFAM" id="SSF53474">
    <property type="entry name" value="alpha/beta-Hydrolases"/>
    <property type="match status" value="1"/>
</dbReference>
<dbReference type="Proteomes" id="UP000001610">
    <property type="component" value="Unassembled WGS sequence"/>
</dbReference>
<keyword evidence="4" id="KW-1185">Reference proteome</keyword>
<dbReference type="GO" id="GO:0004806">
    <property type="term" value="F:triacylglycerol lipase activity"/>
    <property type="evidence" value="ECO:0007669"/>
    <property type="project" value="UniProtKB-UniRule"/>
</dbReference>
<dbReference type="Gene3D" id="3.40.50.1820">
    <property type="entry name" value="alpha/beta hydrolase"/>
    <property type="match status" value="1"/>
</dbReference>
<name>G3J8I8_CORMM</name>
<dbReference type="KEGG" id="cmt:CCM_03046"/>
<dbReference type="GO" id="GO:0016042">
    <property type="term" value="P:lipid catabolic process"/>
    <property type="evidence" value="ECO:0007669"/>
    <property type="project" value="UniProtKB-UniRule"/>
</dbReference>
<dbReference type="PANTHER" id="PTHR34853">
    <property type="match status" value="1"/>
</dbReference>
<dbReference type="InParanoid" id="G3J8I8"/>
<dbReference type="PIRSF" id="PIRSF029171">
    <property type="entry name" value="Esterase_LipA"/>
    <property type="match status" value="1"/>
</dbReference>
<dbReference type="InterPro" id="IPR005152">
    <property type="entry name" value="Lipase_secreted"/>
</dbReference>
<evidence type="ECO:0000313" key="3">
    <source>
        <dbReference type="EMBL" id="EGX94775.1"/>
    </source>
</evidence>
<protein>
    <submittedName>
        <fullName evidence="3">Secretory lipase, putative</fullName>
    </submittedName>
</protein>
<sequence>MFGLRQTVLLAVALCCGSPSAALGPVQPTKDSFYTPPEGYECALPGTILRNRTVPSSLAVSGVSAAYQLLYRTTDSFGEPLATVTTILVPRNNADPTKLLSYQFAEDAAYLNCAPSYVMQYFADSGGPFGTLVSNLELGHLGDALKKGWYVAVPDFLGPKSAFLANTLAGHAVLDGIRAALQADAVKLSKDARVALWGYSGGSLASEFAAELHPTYAPELKIVGAALGGTVPSILSVFYTINKTIFAGLIATGIVGLAVEYPEVASLVASQIIPAKVDVITKISSQCLGANVLTFANQDLFSYTKDPDVFNSALVKTVTDANNPGHATPSTPIYIYKGAKDQISPVADTDRLVDTYCAAGATVQYQRLPDADHVGLMFSGAAGALSWLSDRLGNVPAKQGCVRSTGP</sequence>
<evidence type="ECO:0000256" key="1">
    <source>
        <dbReference type="ARBA" id="ARBA00022801"/>
    </source>
</evidence>
<dbReference type="EMBL" id="JH126400">
    <property type="protein sequence ID" value="EGX94775.1"/>
    <property type="molecule type" value="Genomic_DNA"/>
</dbReference>
<gene>
    <name evidence="3" type="ORF">CCM_03046</name>
</gene>